<evidence type="ECO:0000313" key="7">
    <source>
        <dbReference type="Proteomes" id="UP001144352"/>
    </source>
</evidence>
<dbReference type="AlphaFoldDB" id="A0A9W6G0Q5"/>
<sequence>MRHNKAGRRLGRTTSHRIAMFRNMVTSFLEHERITTTDAKAKELRSIAEKMITLGKRGDLHALRQAASYIRDKKVVTKLFSTIAPRYKERDGGYTRIIKLGIRPGDNAPLSVIELVEEQLNKKGKKAKPAKATIAAAAPVVEQAAASLAEEPAVAGEDAPLTTVNDAAEECEGKAD</sequence>
<dbReference type="PANTHER" id="PTHR14413:SF16">
    <property type="entry name" value="LARGE RIBOSOMAL SUBUNIT PROTEIN BL17M"/>
    <property type="match status" value="1"/>
</dbReference>
<dbReference type="RefSeq" id="WP_214185055.1">
    <property type="nucleotide sequence ID" value="NZ_BSDS01000001.1"/>
</dbReference>
<evidence type="ECO:0000256" key="2">
    <source>
        <dbReference type="ARBA" id="ARBA00022980"/>
    </source>
</evidence>
<dbReference type="FunFam" id="3.90.1030.10:FF:000001">
    <property type="entry name" value="50S ribosomal protein L17"/>
    <property type="match status" value="1"/>
</dbReference>
<dbReference type="SUPFAM" id="SSF64263">
    <property type="entry name" value="Prokaryotic ribosomal protein L17"/>
    <property type="match status" value="1"/>
</dbReference>
<proteinExistence type="inferred from homology"/>
<keyword evidence="3 4" id="KW-0687">Ribonucleoprotein</keyword>
<dbReference type="Gene3D" id="3.90.1030.10">
    <property type="entry name" value="Ribosomal protein L17"/>
    <property type="match status" value="1"/>
</dbReference>
<dbReference type="Pfam" id="PF01196">
    <property type="entry name" value="Ribosomal_L17"/>
    <property type="match status" value="1"/>
</dbReference>
<evidence type="ECO:0000313" key="6">
    <source>
        <dbReference type="EMBL" id="GLI38674.1"/>
    </source>
</evidence>
<keyword evidence="7" id="KW-1185">Reference proteome</keyword>
<evidence type="ECO:0000256" key="3">
    <source>
        <dbReference type="ARBA" id="ARBA00023274"/>
    </source>
</evidence>
<evidence type="ECO:0000256" key="1">
    <source>
        <dbReference type="ARBA" id="ARBA00008777"/>
    </source>
</evidence>
<gene>
    <name evidence="4 6" type="primary">rplQ</name>
    <name evidence="6" type="ORF">GHYDROH2_21750</name>
</gene>
<dbReference type="GO" id="GO:0006412">
    <property type="term" value="P:translation"/>
    <property type="evidence" value="ECO:0007669"/>
    <property type="project" value="UniProtKB-UniRule"/>
</dbReference>
<dbReference type="GO" id="GO:0003735">
    <property type="term" value="F:structural constituent of ribosome"/>
    <property type="evidence" value="ECO:0007669"/>
    <property type="project" value="InterPro"/>
</dbReference>
<dbReference type="PROSITE" id="PS01167">
    <property type="entry name" value="RIBOSOMAL_L17"/>
    <property type="match status" value="1"/>
</dbReference>
<evidence type="ECO:0000256" key="5">
    <source>
        <dbReference type="RuleBase" id="RU000660"/>
    </source>
</evidence>
<keyword evidence="2 4" id="KW-0689">Ribosomal protein</keyword>
<dbReference type="NCBIfam" id="TIGR00059">
    <property type="entry name" value="L17"/>
    <property type="match status" value="1"/>
</dbReference>
<organism evidence="6 7">
    <name type="scientific">Geobacter hydrogenophilus</name>
    <dbReference type="NCBI Taxonomy" id="40983"/>
    <lineage>
        <taxon>Bacteria</taxon>
        <taxon>Pseudomonadati</taxon>
        <taxon>Thermodesulfobacteriota</taxon>
        <taxon>Desulfuromonadia</taxon>
        <taxon>Geobacterales</taxon>
        <taxon>Geobacteraceae</taxon>
        <taxon>Geobacter</taxon>
    </lineage>
</organism>
<dbReference type="PANTHER" id="PTHR14413">
    <property type="entry name" value="RIBOSOMAL PROTEIN L17"/>
    <property type="match status" value="1"/>
</dbReference>
<dbReference type="InterPro" id="IPR036373">
    <property type="entry name" value="Ribosomal_bL17_sf"/>
</dbReference>
<dbReference type="EMBL" id="BSDS01000001">
    <property type="protein sequence ID" value="GLI38674.1"/>
    <property type="molecule type" value="Genomic_DNA"/>
</dbReference>
<accession>A0A9W6G0Q5</accession>
<comment type="subunit">
    <text evidence="4">Part of the 50S ribosomal subunit. Contacts protein L32.</text>
</comment>
<dbReference type="GO" id="GO:0022625">
    <property type="term" value="C:cytosolic large ribosomal subunit"/>
    <property type="evidence" value="ECO:0007669"/>
    <property type="project" value="TreeGrafter"/>
</dbReference>
<reference evidence="6" key="1">
    <citation type="submission" date="2022-12" db="EMBL/GenBank/DDBJ databases">
        <title>Reference genome sequencing for broad-spectrum identification of bacterial and archaeal isolates by mass spectrometry.</title>
        <authorList>
            <person name="Sekiguchi Y."/>
            <person name="Tourlousse D.M."/>
        </authorList>
    </citation>
    <scope>NUCLEOTIDE SEQUENCE</scope>
    <source>
        <strain evidence="6">H2</strain>
    </source>
</reference>
<dbReference type="InterPro" id="IPR000456">
    <property type="entry name" value="Ribosomal_bL17"/>
</dbReference>
<dbReference type="Proteomes" id="UP001144352">
    <property type="component" value="Unassembled WGS sequence"/>
</dbReference>
<evidence type="ECO:0000256" key="4">
    <source>
        <dbReference type="HAMAP-Rule" id="MF_01368"/>
    </source>
</evidence>
<dbReference type="InterPro" id="IPR047859">
    <property type="entry name" value="Ribosomal_bL17_CS"/>
</dbReference>
<comment type="similarity">
    <text evidence="1 4 5">Belongs to the bacterial ribosomal protein bL17 family.</text>
</comment>
<name>A0A9W6G0Q5_9BACT</name>
<dbReference type="HAMAP" id="MF_01368">
    <property type="entry name" value="Ribosomal_bL17"/>
    <property type="match status" value="1"/>
</dbReference>
<comment type="caution">
    <text evidence="6">The sequence shown here is derived from an EMBL/GenBank/DDBJ whole genome shotgun (WGS) entry which is preliminary data.</text>
</comment>
<protein>
    <recommendedName>
        <fullName evidence="4">Large ribosomal subunit protein bL17</fullName>
    </recommendedName>
</protein>